<evidence type="ECO:0000256" key="2">
    <source>
        <dbReference type="ARBA" id="ARBA00026073"/>
    </source>
</evidence>
<dbReference type="EMBL" id="CP054493">
    <property type="protein sequence ID" value="QOY55901.1"/>
    <property type="molecule type" value="Genomic_DNA"/>
</dbReference>
<keyword evidence="4" id="KW-0269">Exonuclease</keyword>
<proteinExistence type="predicted"/>
<dbReference type="InterPro" id="IPR036397">
    <property type="entry name" value="RNaseH_sf"/>
</dbReference>
<dbReference type="GO" id="GO:0003677">
    <property type="term" value="F:DNA binding"/>
    <property type="evidence" value="ECO:0007669"/>
    <property type="project" value="InterPro"/>
</dbReference>
<comment type="function">
    <text evidence="1">DNA polymerase III is a complex, multichain enzyme responsible for most of the replicative synthesis in bacteria. The epsilon subunit contain the editing function and is a proofreading 3'-5' exonuclease.</text>
</comment>
<dbReference type="AlphaFoldDB" id="A0A7S7RRL6"/>
<gene>
    <name evidence="4" type="ORF">HUE87_09075</name>
</gene>
<keyword evidence="5" id="KW-1185">Reference proteome</keyword>
<reference evidence="4 5" key="1">
    <citation type="submission" date="2020-05" db="EMBL/GenBank/DDBJ databases">
        <title>Sulfurimonas marisnigri, sp. nov., and Sulfurimonas baltica, sp. nov., manganese oxide reducing chemolithoautotrophs of the class Epsilonproteobacteria isolated from the pelagic redoxclines of the Black and Baltic Seas and emended description of the genus Sulfurimonas.</title>
        <authorList>
            <person name="Henkel J.V."/>
            <person name="Laudan C."/>
            <person name="Werner J."/>
            <person name="Neu T."/>
            <person name="Plewe S."/>
            <person name="Sproer C."/>
            <person name="Bunk B."/>
            <person name="Schulz-Vogt H.N."/>
        </authorList>
    </citation>
    <scope>NUCLEOTIDE SEQUENCE [LARGE SCALE GENOMIC DNA]</scope>
    <source>
        <strain evidence="4 5">SoZ1</strain>
    </source>
</reference>
<dbReference type="PANTHER" id="PTHR30231">
    <property type="entry name" value="DNA POLYMERASE III SUBUNIT EPSILON"/>
    <property type="match status" value="1"/>
</dbReference>
<organism evidence="4 5">
    <name type="scientific">Candidatus Sulfurimonas marisnigri</name>
    <dbReference type="NCBI Taxonomy" id="2740405"/>
    <lineage>
        <taxon>Bacteria</taxon>
        <taxon>Pseudomonadati</taxon>
        <taxon>Campylobacterota</taxon>
        <taxon>Epsilonproteobacteria</taxon>
        <taxon>Campylobacterales</taxon>
        <taxon>Sulfurimonadaceae</taxon>
        <taxon>Sulfurimonas</taxon>
    </lineage>
</organism>
<dbReference type="InterPro" id="IPR012337">
    <property type="entry name" value="RNaseH-like_sf"/>
</dbReference>
<dbReference type="InterPro" id="IPR013520">
    <property type="entry name" value="Ribonucl_H"/>
</dbReference>
<dbReference type="Gene3D" id="3.30.420.10">
    <property type="entry name" value="Ribonuclease H-like superfamily/Ribonuclease H"/>
    <property type="match status" value="1"/>
</dbReference>
<evidence type="ECO:0000259" key="3">
    <source>
        <dbReference type="SMART" id="SM00479"/>
    </source>
</evidence>
<dbReference type="InterPro" id="IPR006054">
    <property type="entry name" value="DnaQ"/>
</dbReference>
<dbReference type="Proteomes" id="UP000593836">
    <property type="component" value="Chromosome"/>
</dbReference>
<sequence length="213" mass="24436">MLYSLFNNYKRKRNRAKLKDDSFSYLFDEDESGEYVVFDTETTGLNPKVDEILSIGAVKIKDNKILTSETFEVYVKNSKAISSKSIEIHGIRPCDLENAKNSKDAVRDFLEFIGSRPLIGYYLEFDVSMINKYVKPIFGITLPNKMIEVSEIYFEQKIALIPQGNIDLRFDTILKDCSLPNMGAHNAVNDAIMTAMIYLKLTKEKIDVRKTNF</sequence>
<dbReference type="KEGG" id="smas:HUE87_09075"/>
<dbReference type="NCBIfam" id="TIGR00573">
    <property type="entry name" value="dnaq"/>
    <property type="match status" value="1"/>
</dbReference>
<dbReference type="SMART" id="SM00479">
    <property type="entry name" value="EXOIII"/>
    <property type="match status" value="1"/>
</dbReference>
<dbReference type="GO" id="GO:0003887">
    <property type="term" value="F:DNA-directed DNA polymerase activity"/>
    <property type="evidence" value="ECO:0007669"/>
    <property type="project" value="InterPro"/>
</dbReference>
<dbReference type="GO" id="GO:0005829">
    <property type="term" value="C:cytosol"/>
    <property type="evidence" value="ECO:0007669"/>
    <property type="project" value="TreeGrafter"/>
</dbReference>
<name>A0A7S7RRL6_9BACT</name>
<keyword evidence="4" id="KW-0378">Hydrolase</keyword>
<dbReference type="Pfam" id="PF00929">
    <property type="entry name" value="RNase_T"/>
    <property type="match status" value="1"/>
</dbReference>
<comment type="subunit">
    <text evidence="2">DNA polymerase III contains a core (composed of alpha, epsilon and theta chains) that associates with a tau subunit. This core dimerizes to form the POLIII' complex. PolIII' associates with the gamma complex (composed of gamma, delta, delta', psi and chi chains) and with the beta chain to form the complete DNA polymerase III complex.</text>
</comment>
<feature type="domain" description="Exonuclease" evidence="3">
    <location>
        <begin position="34"/>
        <end position="207"/>
    </location>
</feature>
<keyword evidence="4" id="KW-0540">Nuclease</keyword>
<dbReference type="NCBIfam" id="NF006601">
    <property type="entry name" value="PRK09145.1"/>
    <property type="match status" value="1"/>
</dbReference>
<dbReference type="PANTHER" id="PTHR30231:SF7">
    <property type="entry name" value="BLR4117 PROTEIN"/>
    <property type="match status" value="1"/>
</dbReference>
<dbReference type="CDD" id="cd06127">
    <property type="entry name" value="DEDDh"/>
    <property type="match status" value="1"/>
</dbReference>
<evidence type="ECO:0000313" key="5">
    <source>
        <dbReference type="Proteomes" id="UP000593836"/>
    </source>
</evidence>
<dbReference type="GO" id="GO:0006260">
    <property type="term" value="P:DNA replication"/>
    <property type="evidence" value="ECO:0007669"/>
    <property type="project" value="InterPro"/>
</dbReference>
<evidence type="ECO:0000313" key="4">
    <source>
        <dbReference type="EMBL" id="QOY55901.1"/>
    </source>
</evidence>
<dbReference type="SUPFAM" id="SSF53098">
    <property type="entry name" value="Ribonuclease H-like"/>
    <property type="match status" value="1"/>
</dbReference>
<dbReference type="GO" id="GO:0008408">
    <property type="term" value="F:3'-5' exonuclease activity"/>
    <property type="evidence" value="ECO:0007669"/>
    <property type="project" value="TreeGrafter"/>
</dbReference>
<accession>A0A7S7RRL6</accession>
<protein>
    <submittedName>
        <fullName evidence="4">3'-5' exonuclease</fullName>
    </submittedName>
</protein>
<evidence type="ECO:0000256" key="1">
    <source>
        <dbReference type="ARBA" id="ARBA00025483"/>
    </source>
</evidence>
<dbReference type="FunFam" id="3.30.420.10:FF:000045">
    <property type="entry name" value="3'-5' exonuclease DinG"/>
    <property type="match status" value="1"/>
</dbReference>